<evidence type="ECO:0000313" key="1">
    <source>
        <dbReference type="EMBL" id="KAH7147050.1"/>
    </source>
</evidence>
<keyword evidence="2" id="KW-1185">Reference proteome</keyword>
<accession>A0A9P9EYW6</accession>
<proteinExistence type="predicted"/>
<dbReference type="AlphaFoldDB" id="A0A9P9EYW6"/>
<sequence length="180" mass="20317">MVFPWVCVWGGGGWLEATPVVAMGQRHETDRRSLKQRFFIEPDTARLEHSQWLLQEGLWLIEPVVAPYKAHPPTQCHYTASQSRPIDTTRGQARPPQGSIFCLCLLASFDQALWKTWGTTGIFARSSLIEDTRIRPGPVFSLADEKRLPCSDQLRHNDDAPLPSDSFSCLQCAISQKCIH</sequence>
<organism evidence="1 2">
    <name type="scientific">Dactylonectria estremocensis</name>
    <dbReference type="NCBI Taxonomy" id="1079267"/>
    <lineage>
        <taxon>Eukaryota</taxon>
        <taxon>Fungi</taxon>
        <taxon>Dikarya</taxon>
        <taxon>Ascomycota</taxon>
        <taxon>Pezizomycotina</taxon>
        <taxon>Sordariomycetes</taxon>
        <taxon>Hypocreomycetidae</taxon>
        <taxon>Hypocreales</taxon>
        <taxon>Nectriaceae</taxon>
        <taxon>Dactylonectria</taxon>
    </lineage>
</organism>
<protein>
    <submittedName>
        <fullName evidence="1">Uncharacterized protein</fullName>
    </submittedName>
</protein>
<reference evidence="1" key="1">
    <citation type="journal article" date="2021" name="Nat. Commun.">
        <title>Genetic determinants of endophytism in the Arabidopsis root mycobiome.</title>
        <authorList>
            <person name="Mesny F."/>
            <person name="Miyauchi S."/>
            <person name="Thiergart T."/>
            <person name="Pickel B."/>
            <person name="Atanasova L."/>
            <person name="Karlsson M."/>
            <person name="Huettel B."/>
            <person name="Barry K.W."/>
            <person name="Haridas S."/>
            <person name="Chen C."/>
            <person name="Bauer D."/>
            <person name="Andreopoulos W."/>
            <person name="Pangilinan J."/>
            <person name="LaButti K."/>
            <person name="Riley R."/>
            <person name="Lipzen A."/>
            <person name="Clum A."/>
            <person name="Drula E."/>
            <person name="Henrissat B."/>
            <person name="Kohler A."/>
            <person name="Grigoriev I.V."/>
            <person name="Martin F.M."/>
            <person name="Hacquard S."/>
        </authorList>
    </citation>
    <scope>NUCLEOTIDE SEQUENCE</scope>
    <source>
        <strain evidence="1">MPI-CAGE-AT-0021</strain>
    </source>
</reference>
<name>A0A9P9EYW6_9HYPO</name>
<gene>
    <name evidence="1" type="ORF">B0J13DRAFT_319519</name>
</gene>
<comment type="caution">
    <text evidence="1">The sequence shown here is derived from an EMBL/GenBank/DDBJ whole genome shotgun (WGS) entry which is preliminary data.</text>
</comment>
<dbReference type="Proteomes" id="UP000717696">
    <property type="component" value="Unassembled WGS sequence"/>
</dbReference>
<evidence type="ECO:0000313" key="2">
    <source>
        <dbReference type="Proteomes" id="UP000717696"/>
    </source>
</evidence>
<dbReference type="EMBL" id="JAGMUU010000008">
    <property type="protein sequence ID" value="KAH7147050.1"/>
    <property type="molecule type" value="Genomic_DNA"/>
</dbReference>